<sequence length="533" mass="59574">MLDETEKFEPFQELSKLRTFLPFRWSQSQPFNSPTDFDLLLRRLVRLRVLSLSNYVISGIPESTKYLKHLRFLNLSCTEITHVPENSVGSLYNLQTLLLSDCHGLTTLPTDLPNLTKLRHLDVSGTNLTKMPPNFGGLKSLRLLTTFVVSKDGGSSIKELGAHQLLCGSLSIEKLENVINATDASEAKLQEMKFLDELALIWTNHVHNLTSEENVLNNLQPHKYLRKFKIENYGGKRFPDWLGNPSFSNMVSIHLIGCRNCSSLPQLGQLFSLEILHVAKMTRLERVNPDFYGNGNHTSPFRSLKVMSFEDMFEWKEWLPVDGVEFPSLEELMIEKCGKLKGDLSHRLPALNNLVISGCHSLTSLPKVPILEELEITYCNSWKDLPAGLMQGVTGLSKLILSTCQSLKSFPSASFPMLKSLHIDSCDAVSTFPLSPFPGLCKLRIQACNNLKSLSTSTEAHQNLHSLEIISCPRLDSFPVGGLCAPNLHSFSICDSENLSPQKEWEDSNLGSLEKAIGTCSLSLLGKSLPLFE</sequence>
<accession>A0ACB9MI75</accession>
<protein>
    <submittedName>
        <fullName evidence="1">Uncharacterized protein</fullName>
    </submittedName>
</protein>
<comment type="caution">
    <text evidence="1">The sequence shown here is derived from an EMBL/GenBank/DDBJ whole genome shotgun (WGS) entry which is preliminary data.</text>
</comment>
<evidence type="ECO:0000313" key="2">
    <source>
        <dbReference type="Proteomes" id="UP000828941"/>
    </source>
</evidence>
<organism evidence="1 2">
    <name type="scientific">Bauhinia variegata</name>
    <name type="common">Purple orchid tree</name>
    <name type="synonym">Phanera variegata</name>
    <dbReference type="NCBI Taxonomy" id="167791"/>
    <lineage>
        <taxon>Eukaryota</taxon>
        <taxon>Viridiplantae</taxon>
        <taxon>Streptophyta</taxon>
        <taxon>Embryophyta</taxon>
        <taxon>Tracheophyta</taxon>
        <taxon>Spermatophyta</taxon>
        <taxon>Magnoliopsida</taxon>
        <taxon>eudicotyledons</taxon>
        <taxon>Gunneridae</taxon>
        <taxon>Pentapetalae</taxon>
        <taxon>rosids</taxon>
        <taxon>fabids</taxon>
        <taxon>Fabales</taxon>
        <taxon>Fabaceae</taxon>
        <taxon>Cercidoideae</taxon>
        <taxon>Cercideae</taxon>
        <taxon>Bauhiniinae</taxon>
        <taxon>Bauhinia</taxon>
    </lineage>
</organism>
<evidence type="ECO:0000313" key="1">
    <source>
        <dbReference type="EMBL" id="KAI4323815.1"/>
    </source>
</evidence>
<keyword evidence="2" id="KW-1185">Reference proteome</keyword>
<dbReference type="EMBL" id="CM039434">
    <property type="protein sequence ID" value="KAI4323815.1"/>
    <property type="molecule type" value="Genomic_DNA"/>
</dbReference>
<gene>
    <name evidence="1" type="ORF">L6164_023395</name>
</gene>
<name>A0ACB9MI75_BAUVA</name>
<reference evidence="1 2" key="1">
    <citation type="journal article" date="2022" name="DNA Res.">
        <title>Chromosomal-level genome assembly of the orchid tree Bauhinia variegata (Leguminosae; Cercidoideae) supports the allotetraploid origin hypothesis of Bauhinia.</title>
        <authorList>
            <person name="Zhong Y."/>
            <person name="Chen Y."/>
            <person name="Zheng D."/>
            <person name="Pang J."/>
            <person name="Liu Y."/>
            <person name="Luo S."/>
            <person name="Meng S."/>
            <person name="Qian L."/>
            <person name="Wei D."/>
            <person name="Dai S."/>
            <person name="Zhou R."/>
        </authorList>
    </citation>
    <scope>NUCLEOTIDE SEQUENCE [LARGE SCALE GENOMIC DNA]</scope>
    <source>
        <strain evidence="1">BV-YZ2020</strain>
    </source>
</reference>
<dbReference type="Proteomes" id="UP000828941">
    <property type="component" value="Chromosome 9"/>
</dbReference>
<proteinExistence type="predicted"/>